<dbReference type="PROSITE" id="PS51084">
    <property type="entry name" value="HIT_2"/>
    <property type="match status" value="1"/>
</dbReference>
<evidence type="ECO:0000313" key="4">
    <source>
        <dbReference type="Proteomes" id="UP000230093"/>
    </source>
</evidence>
<proteinExistence type="predicted"/>
<evidence type="ECO:0000259" key="2">
    <source>
        <dbReference type="PROSITE" id="PS51084"/>
    </source>
</evidence>
<dbReference type="Proteomes" id="UP000230093">
    <property type="component" value="Unassembled WGS sequence"/>
</dbReference>
<feature type="domain" description="HIT" evidence="2">
    <location>
        <begin position="3"/>
        <end position="107"/>
    </location>
</feature>
<dbReference type="AlphaFoldDB" id="A0A2H0W8K2"/>
<dbReference type="SUPFAM" id="SSF54197">
    <property type="entry name" value="HIT-like"/>
    <property type="match status" value="1"/>
</dbReference>
<reference evidence="4" key="1">
    <citation type="submission" date="2017-09" db="EMBL/GenBank/DDBJ databases">
        <title>Depth-based differentiation of microbial function through sediment-hosted aquifers and enrichment of novel symbionts in the deep terrestrial subsurface.</title>
        <authorList>
            <person name="Probst A.J."/>
            <person name="Ladd B."/>
            <person name="Jarett J.K."/>
            <person name="Geller-Mcgrath D.E."/>
            <person name="Sieber C.M.K."/>
            <person name="Emerson J.B."/>
            <person name="Anantharaman K."/>
            <person name="Thomas B.C."/>
            <person name="Malmstrom R."/>
            <person name="Stieglmeier M."/>
            <person name="Klingl A."/>
            <person name="Woyke T."/>
            <person name="Ryan C.M."/>
            <person name="Banfield J.F."/>
        </authorList>
    </citation>
    <scope>NUCLEOTIDE SEQUENCE [LARGE SCALE GENOMIC DNA]</scope>
</reference>
<sequence length="145" mass="17215">MVEGIWDKQNKYPGAVLQEYKHWVLEVSYRQHTLGCYIIFAKRAIEKISDLKEKEIIELKNVMSKIEKTLLKIPAFKPDRFNYWQMGNILHHLHFHGIPRYSNKRIFAGKKWVDKTWGTVPVWSKKFAPSNLVEKIKNSIKPHLN</sequence>
<dbReference type="InterPro" id="IPR011146">
    <property type="entry name" value="HIT-like"/>
</dbReference>
<comment type="caution">
    <text evidence="3">The sequence shown here is derived from an EMBL/GenBank/DDBJ whole genome shotgun (WGS) entry which is preliminary data.</text>
</comment>
<dbReference type="InterPro" id="IPR036265">
    <property type="entry name" value="HIT-like_sf"/>
</dbReference>
<feature type="short sequence motif" description="Histidine triad motif" evidence="1">
    <location>
        <begin position="92"/>
        <end position="96"/>
    </location>
</feature>
<dbReference type="GO" id="GO:0003824">
    <property type="term" value="F:catalytic activity"/>
    <property type="evidence" value="ECO:0007669"/>
    <property type="project" value="InterPro"/>
</dbReference>
<dbReference type="Pfam" id="PF01230">
    <property type="entry name" value="HIT"/>
    <property type="match status" value="1"/>
</dbReference>
<organism evidence="3 4">
    <name type="scientific">Candidatus Beckwithbacteria bacterium CG10_big_fil_rev_8_21_14_0_10_34_10</name>
    <dbReference type="NCBI Taxonomy" id="1974495"/>
    <lineage>
        <taxon>Bacteria</taxon>
        <taxon>Candidatus Beckwithiibacteriota</taxon>
    </lineage>
</organism>
<accession>A0A2H0W8K2</accession>
<gene>
    <name evidence="3" type="ORF">COT75_03970</name>
</gene>
<name>A0A2H0W8K2_9BACT</name>
<dbReference type="Gene3D" id="3.30.428.10">
    <property type="entry name" value="HIT-like"/>
    <property type="match status" value="1"/>
</dbReference>
<evidence type="ECO:0000256" key="1">
    <source>
        <dbReference type="PROSITE-ProRule" id="PRU00464"/>
    </source>
</evidence>
<dbReference type="EMBL" id="PEZT01000023">
    <property type="protein sequence ID" value="PIS08990.1"/>
    <property type="molecule type" value="Genomic_DNA"/>
</dbReference>
<evidence type="ECO:0000313" key="3">
    <source>
        <dbReference type="EMBL" id="PIS08990.1"/>
    </source>
</evidence>
<protein>
    <recommendedName>
        <fullName evidence="2">HIT domain-containing protein</fullName>
    </recommendedName>
</protein>